<dbReference type="Pfam" id="PF02829">
    <property type="entry name" value="3H"/>
    <property type="match status" value="1"/>
</dbReference>
<dbReference type="PANTHER" id="PTHR40068:SF1">
    <property type="entry name" value="TRANSCRIPTION REPRESSOR NIAR-RELATED"/>
    <property type="match status" value="1"/>
</dbReference>
<dbReference type="OrthoDB" id="9792661at2"/>
<dbReference type="SUPFAM" id="SSF46785">
    <property type="entry name" value="Winged helix' DNA-binding domain"/>
    <property type="match status" value="1"/>
</dbReference>
<dbReference type="Gene3D" id="1.10.10.10">
    <property type="entry name" value="Winged helix-like DNA-binding domain superfamily/Winged helix DNA-binding domain"/>
    <property type="match status" value="1"/>
</dbReference>
<dbReference type="EMBL" id="MCIA01000030">
    <property type="protein sequence ID" value="RKD30749.1"/>
    <property type="molecule type" value="Genomic_DNA"/>
</dbReference>
<dbReference type="InterPro" id="IPR013196">
    <property type="entry name" value="HTH_11"/>
</dbReference>
<keyword evidence="1" id="KW-0533">Nickel</keyword>
<organism evidence="4 5">
    <name type="scientific">Lacrimispora algidixylanolytica</name>
    <dbReference type="NCBI Taxonomy" id="94868"/>
    <lineage>
        <taxon>Bacteria</taxon>
        <taxon>Bacillati</taxon>
        <taxon>Bacillota</taxon>
        <taxon>Clostridia</taxon>
        <taxon>Lachnospirales</taxon>
        <taxon>Lachnospiraceae</taxon>
        <taxon>Lacrimispora</taxon>
    </lineage>
</organism>
<gene>
    <name evidence="4" type="ORF">BET01_05370</name>
</gene>
<dbReference type="GO" id="GO:0003677">
    <property type="term" value="F:DNA binding"/>
    <property type="evidence" value="ECO:0007669"/>
    <property type="project" value="UniProtKB-KW"/>
</dbReference>
<feature type="domain" description="3H" evidence="2">
    <location>
        <begin position="77"/>
        <end position="171"/>
    </location>
</feature>
<feature type="binding site" evidence="1">
    <location>
        <position position="79"/>
    </location>
    <ligand>
        <name>Ni(2+)</name>
        <dbReference type="ChEBI" id="CHEBI:49786"/>
    </ligand>
</feature>
<dbReference type="InterPro" id="IPR036390">
    <property type="entry name" value="WH_DNA-bd_sf"/>
</dbReference>
<proteinExistence type="predicted"/>
<dbReference type="InterPro" id="IPR026043">
    <property type="entry name" value="NadR"/>
</dbReference>
<keyword evidence="5" id="KW-1185">Reference proteome</keyword>
<dbReference type="RefSeq" id="WP_120197538.1">
    <property type="nucleotide sequence ID" value="NZ_MCIA01000030.1"/>
</dbReference>
<name>A0A419SZZ0_9FIRM</name>
<dbReference type="AlphaFoldDB" id="A0A419SZZ0"/>
<dbReference type="Gene3D" id="3.30.1340.20">
    <property type="entry name" value="3H domain"/>
    <property type="match status" value="1"/>
</dbReference>
<evidence type="ECO:0000313" key="5">
    <source>
        <dbReference type="Proteomes" id="UP000284277"/>
    </source>
</evidence>
<dbReference type="InterPro" id="IPR004173">
    <property type="entry name" value="3H_domain"/>
</dbReference>
<comment type="caution">
    <text evidence="4">The sequence shown here is derived from an EMBL/GenBank/DDBJ whole genome shotgun (WGS) entry which is preliminary data.</text>
</comment>
<keyword evidence="1" id="KW-0479">Metal-binding</keyword>
<feature type="domain" description="Helix-turn-helix type 11" evidence="3">
    <location>
        <begin position="6"/>
        <end position="58"/>
    </location>
</feature>
<dbReference type="PIRSF" id="PIRSF037847">
    <property type="entry name" value="NiaR"/>
    <property type="match status" value="1"/>
</dbReference>
<evidence type="ECO:0000256" key="1">
    <source>
        <dbReference type="PIRSR" id="PIRSR037847-1"/>
    </source>
</evidence>
<feature type="binding site" evidence="1">
    <location>
        <position position="148"/>
    </location>
    <ligand>
        <name>Ni(2+)</name>
        <dbReference type="ChEBI" id="CHEBI:49786"/>
    </ligand>
</feature>
<evidence type="ECO:0000259" key="3">
    <source>
        <dbReference type="Pfam" id="PF08279"/>
    </source>
</evidence>
<dbReference type="PANTHER" id="PTHR40068">
    <property type="entry name" value="TRANSCRIPTION REPRESSOR NIAR-RELATED"/>
    <property type="match status" value="1"/>
</dbReference>
<dbReference type="InterPro" id="IPR036388">
    <property type="entry name" value="WH-like_DNA-bd_sf"/>
</dbReference>
<sequence length="173" mass="19820">MDGNERRQKLYLLLNEEEKPISGTELAKQFGVSRQVIVQDVALMRAEQMEILSTNKGYVLRRKPSKEAESFVRVFQASHKTEDTLSELWTIVDYGGRLLDVSIEHEVYGEIHVDLIINNRLDAEEFIEALQTSKDQPLKVLTNGCHYHTVAADSIKSLDRIEAELRKKGFLCE</sequence>
<dbReference type="GO" id="GO:0046872">
    <property type="term" value="F:metal ion binding"/>
    <property type="evidence" value="ECO:0007669"/>
    <property type="project" value="UniProtKB-KW"/>
</dbReference>
<evidence type="ECO:0000313" key="4">
    <source>
        <dbReference type="EMBL" id="RKD30749.1"/>
    </source>
</evidence>
<dbReference type="InterPro" id="IPR035922">
    <property type="entry name" value="3H_dom_sf"/>
</dbReference>
<reference evidence="4 5" key="1">
    <citation type="submission" date="2016-08" db="EMBL/GenBank/DDBJ databases">
        <title>A new outlook on sporulation: Clostridium algidixylanolyticum.</title>
        <authorList>
            <person name="Poppleton D.I."/>
            <person name="Gribaldo S."/>
        </authorList>
    </citation>
    <scope>NUCLEOTIDE SEQUENCE [LARGE SCALE GENOMIC DNA]</scope>
    <source>
        <strain evidence="4 5">SPL73</strain>
    </source>
</reference>
<dbReference type="Proteomes" id="UP000284277">
    <property type="component" value="Unassembled WGS sequence"/>
</dbReference>
<feature type="binding site" evidence="1">
    <location>
        <position position="87"/>
    </location>
    <ligand>
        <name>Ni(2+)</name>
        <dbReference type="ChEBI" id="CHEBI:49786"/>
    </ligand>
</feature>
<protein>
    <submittedName>
        <fullName evidence="4">DNA-binding transcriptional regulator</fullName>
    </submittedName>
</protein>
<feature type="binding site" evidence="1">
    <location>
        <position position="146"/>
    </location>
    <ligand>
        <name>Ni(2+)</name>
        <dbReference type="ChEBI" id="CHEBI:49786"/>
    </ligand>
</feature>
<dbReference type="SUPFAM" id="SSF75500">
    <property type="entry name" value="Putative transcriptional regulator TM1602, C-terminal domain"/>
    <property type="match status" value="1"/>
</dbReference>
<keyword evidence="4" id="KW-0238">DNA-binding</keyword>
<accession>A0A419SZZ0</accession>
<evidence type="ECO:0000259" key="2">
    <source>
        <dbReference type="Pfam" id="PF02829"/>
    </source>
</evidence>
<dbReference type="Pfam" id="PF08279">
    <property type="entry name" value="HTH_11"/>
    <property type="match status" value="1"/>
</dbReference>